<reference evidence="1" key="1">
    <citation type="submission" date="2022-07" db="EMBL/GenBank/DDBJ databases">
        <title>Genome Sequence of Phlebia brevispora.</title>
        <authorList>
            <person name="Buettner E."/>
        </authorList>
    </citation>
    <scope>NUCLEOTIDE SEQUENCE</scope>
    <source>
        <strain evidence="1">MPL23</strain>
    </source>
</reference>
<evidence type="ECO:0000313" key="1">
    <source>
        <dbReference type="EMBL" id="KAJ3554691.1"/>
    </source>
</evidence>
<comment type="caution">
    <text evidence="1">The sequence shown here is derived from an EMBL/GenBank/DDBJ whole genome shotgun (WGS) entry which is preliminary data.</text>
</comment>
<protein>
    <submittedName>
        <fullName evidence="1">Uncharacterized protein</fullName>
    </submittedName>
</protein>
<proteinExistence type="predicted"/>
<dbReference type="Proteomes" id="UP001148662">
    <property type="component" value="Unassembled WGS sequence"/>
</dbReference>
<evidence type="ECO:0000313" key="2">
    <source>
        <dbReference type="Proteomes" id="UP001148662"/>
    </source>
</evidence>
<gene>
    <name evidence="1" type="ORF">NM688_g2976</name>
</gene>
<sequence>MDAQNSLGLAREAQTWRVDLAILVSATGTLNTLCLATQLFRRHGHLFHPTLRTKTESKSSPRQCHVSTGHAERTRSVQRYLEAERCPDKSKLSRAGRILYAARICYPREESEACVGTACVIVAEAIVQVGTWTKSLSARNTLRELHIQQPLVGLLLRDGTAGFMFLSSWAILLQLVKGVQLSSITVPGISIVICRFLLRLRQVYVLDGSVHSDVIPAVVVGNMGAPLDMRGIENDRDVAEEDPEDDVVPSLFVLEDDPVLDLWLCFCLPNLGWSEVLDCSSKWMTQYSIRIVGETAHASRISKMKVDSSILPYNIHADRIEVPHIDNMGSLVQTSVRHVDRSLVISVTTLQIYDHLLTFESEVRCIWRRAFSGATVIFLTMRYIPLIHAVFAVIQEVYCSGSSPSCSTCNALSRTRAVTTLFPLIALGCGKDLNIALLVLTLVLIEGGLSMLLLGSRQILLYAYLGVYKDMAVYGKSRLSCTFGFMLLSLFLIVAQFLPANADLSVFDISVPSIIVCRFMLKLRRVYLSDDSHSKAASAISIPPIVVGNLGASLDVRMAQDDAQPEDEALLFSSDPLRTGLQLSCIAMAKLNDLMYQTQGVPHAQRRVLLACNTGGEQDTNQNFTALQISLPPSVPQNTIPRVIDIARDVYSILTGQYTLYVMRPTDRPRTHIRTSLYDASAPSMDSLIPSSFWRCYRSSLSVMSYRRTAATVQFCATCLLFYDYFLTLPDEVRVMWKRKPSKATITFCFLRYGSLLSSLAWASQFGFSEMHNYIACEAVPLLVIKYSKLLFTRRLAFCCLRAYTLSLKNATVAAFIAMLFLAYICINAYAVASGTFFPYRSTTFGCYEKPSDSYPLFLPNAESPVYIGMACAILAELIVQLLTWMKIAWIHKTLQELNMKRSVTTLLLRDGSMLFSFLSLWVIMSEILFGGILTFANPIVISVMLCRFMLRFRQCLDTKVAGSVSGPFKPSFVVEDPERALDISFACGGYPLSDEDEDQTEINGPCSPGSPRRRYPSIALAGHEVPLAVLFPVQNLRMEADNVSYRRAVSYVQFSAMSLLFYDYLLTLPEEICVIWKRRFTWTTVTFSLLRYGSLLSSLVWTSQLALPQVYASNTCDAVKKVAVIVDTIQYTGLGAFCCLRAYALSNKDSRLTGFVATLFLAYICINAVCIPASTLISLLADGILNHPHYAHLRFCDVGMGCGVVAELVVQVLTWVKTANIYKTIKHLNMKPRGSTLLLRDGLYPKSSLRDLSLITIFPGSLLFVFLAPWVILSQFVFSGVLIFSSPISLEASSTSMISGTTEPSLPIPDLEVGNKNYSTLSTAENEGIEQAGEGSRSS</sequence>
<organism evidence="1 2">
    <name type="scientific">Phlebia brevispora</name>
    <dbReference type="NCBI Taxonomy" id="194682"/>
    <lineage>
        <taxon>Eukaryota</taxon>
        <taxon>Fungi</taxon>
        <taxon>Dikarya</taxon>
        <taxon>Basidiomycota</taxon>
        <taxon>Agaricomycotina</taxon>
        <taxon>Agaricomycetes</taxon>
        <taxon>Polyporales</taxon>
        <taxon>Meruliaceae</taxon>
        <taxon>Phlebia</taxon>
    </lineage>
</organism>
<name>A0ACC1T7A3_9APHY</name>
<dbReference type="EMBL" id="JANHOG010000405">
    <property type="protein sequence ID" value="KAJ3554691.1"/>
    <property type="molecule type" value="Genomic_DNA"/>
</dbReference>
<keyword evidence="2" id="KW-1185">Reference proteome</keyword>
<accession>A0ACC1T7A3</accession>